<dbReference type="InterPro" id="IPR025110">
    <property type="entry name" value="AMP-bd_C"/>
</dbReference>
<proteinExistence type="predicted"/>
<dbReference type="EMBL" id="QEOB01000017">
    <property type="protein sequence ID" value="PVX75652.1"/>
    <property type="molecule type" value="Genomic_DNA"/>
</dbReference>
<dbReference type="PROSITE" id="PS00455">
    <property type="entry name" value="AMP_BINDING"/>
    <property type="match status" value="1"/>
</dbReference>
<evidence type="ECO:0000313" key="4">
    <source>
        <dbReference type="Proteomes" id="UP000245712"/>
    </source>
</evidence>
<dbReference type="InterPro" id="IPR020845">
    <property type="entry name" value="AMP-binding_CS"/>
</dbReference>
<feature type="domain" description="AMP-dependent synthetase/ligase" evidence="1">
    <location>
        <begin position="12"/>
        <end position="372"/>
    </location>
</feature>
<reference evidence="3 4" key="1">
    <citation type="submission" date="2018-05" db="EMBL/GenBank/DDBJ databases">
        <title>Genomic Encyclopedia of Type Strains, Phase IV (KMG-V): Genome sequencing to study the core and pangenomes of soil and plant-associated prokaryotes.</title>
        <authorList>
            <person name="Whitman W."/>
        </authorList>
    </citation>
    <scope>NUCLEOTIDE SEQUENCE [LARGE SCALE GENOMIC DNA]</scope>
    <source>
        <strain evidence="3 4">SCZa-39</strain>
    </source>
</reference>
<dbReference type="InterPro" id="IPR042099">
    <property type="entry name" value="ANL_N_sf"/>
</dbReference>
<dbReference type="PANTHER" id="PTHR43201:SF32">
    <property type="entry name" value="2-SUCCINYLBENZOATE--COA LIGASE, CHLOROPLASTIC_PEROXISOMAL"/>
    <property type="match status" value="1"/>
</dbReference>
<gene>
    <name evidence="3" type="ORF">C7402_11764</name>
</gene>
<dbReference type="PANTHER" id="PTHR43201">
    <property type="entry name" value="ACYL-COA SYNTHETASE"/>
    <property type="match status" value="1"/>
</dbReference>
<organism evidence="3 4">
    <name type="scientific">Paraburkholderia unamae</name>
    <dbReference type="NCBI Taxonomy" id="219649"/>
    <lineage>
        <taxon>Bacteria</taxon>
        <taxon>Pseudomonadati</taxon>
        <taxon>Pseudomonadota</taxon>
        <taxon>Betaproteobacteria</taxon>
        <taxon>Burkholderiales</taxon>
        <taxon>Burkholderiaceae</taxon>
        <taxon>Paraburkholderia</taxon>
    </lineage>
</organism>
<dbReference type="SUPFAM" id="SSF56801">
    <property type="entry name" value="Acetyl-CoA synthetase-like"/>
    <property type="match status" value="1"/>
</dbReference>
<dbReference type="Pfam" id="PF00501">
    <property type="entry name" value="AMP-binding"/>
    <property type="match status" value="1"/>
</dbReference>
<dbReference type="GO" id="GO:0016874">
    <property type="term" value="F:ligase activity"/>
    <property type="evidence" value="ECO:0007669"/>
    <property type="project" value="UniProtKB-KW"/>
</dbReference>
<feature type="domain" description="AMP-binding enzyme C-terminal" evidence="2">
    <location>
        <begin position="422"/>
        <end position="497"/>
    </location>
</feature>
<dbReference type="Pfam" id="PF13193">
    <property type="entry name" value="AMP-binding_C"/>
    <property type="match status" value="1"/>
</dbReference>
<dbReference type="InterPro" id="IPR045851">
    <property type="entry name" value="AMP-bd_C_sf"/>
</dbReference>
<evidence type="ECO:0000259" key="1">
    <source>
        <dbReference type="Pfam" id="PF00501"/>
    </source>
</evidence>
<keyword evidence="4" id="KW-1185">Reference proteome</keyword>
<comment type="caution">
    <text evidence="3">The sequence shown here is derived from an EMBL/GenBank/DDBJ whole genome shotgun (WGS) entry which is preliminary data.</text>
</comment>
<dbReference type="Gene3D" id="3.30.300.30">
    <property type="match status" value="1"/>
</dbReference>
<protein>
    <submittedName>
        <fullName evidence="3">Acyl-CoA synthetase (AMP-forming)/AMP-acid ligase II</fullName>
    </submittedName>
</protein>
<evidence type="ECO:0000313" key="3">
    <source>
        <dbReference type="EMBL" id="PVX75652.1"/>
    </source>
</evidence>
<dbReference type="InterPro" id="IPR000873">
    <property type="entry name" value="AMP-dep_synth/lig_dom"/>
</dbReference>
<evidence type="ECO:0000259" key="2">
    <source>
        <dbReference type="Pfam" id="PF13193"/>
    </source>
</evidence>
<dbReference type="Proteomes" id="UP000245712">
    <property type="component" value="Unassembled WGS sequence"/>
</dbReference>
<dbReference type="Gene3D" id="3.40.50.12780">
    <property type="entry name" value="N-terminal domain of ligase-like"/>
    <property type="match status" value="1"/>
</dbReference>
<sequence length="526" mass="57278">MLWMADYPSRGAMRFPDRLAIVADQGTLTYAQLDRASDRFGAWLKERGIGAGARVAYLGKNSELFFPVFFACLRTGVTLVPINWRCAPGEIAFILDDSQSRLLIHDEEFRGTIDAALTQIPQQPALLPTRASDAESLQNVLRSTTAVNETAHRGAPDACAMLMYTSGTTGSSKGVMLSHRALSLSRHVEVGSPHWTDWNDDDIILSPMPNFHVGGLSWMLIGLMRSLTCILTADASPANLLRLARAHGVTRTFMVPTVVRMLLEQIGPQAPAPRLKTVYYGASTMDATLLARCIETFGCAFGQYFGMTENCGTVTFLPPCDHDVNRPHLLRSVGKPLPGMLVDIRDSHGQSQPAGAPGEIWIQSPTLMSGYWHRPDATAEALIDGWYRTGDGGYLDDQGYLFLTDRIKDMIISGGENVYPAEVEQVLRQHPAVRDVAVVGAPDATWGEIVVAVVEWHTGQQTSLAELRAFAAQRIAGYKLPKALEDMAALPRTATGKIQRIEVRKQIRAKRAGASEPAGANAGGNP</sequence>
<name>A0ABX5KDX1_9BURK</name>
<keyword evidence="3" id="KW-0436">Ligase</keyword>
<dbReference type="NCBIfam" id="NF004837">
    <property type="entry name" value="PRK06187.1"/>
    <property type="match status" value="1"/>
</dbReference>
<accession>A0ABX5KDX1</accession>